<dbReference type="GO" id="GO:0000056">
    <property type="term" value="P:ribosomal small subunit export from nucleus"/>
    <property type="evidence" value="ECO:0007669"/>
    <property type="project" value="TreeGrafter"/>
</dbReference>
<evidence type="ECO:0000256" key="1">
    <source>
        <dbReference type="ARBA" id="ARBA00004604"/>
    </source>
</evidence>
<evidence type="ECO:0000256" key="4">
    <source>
        <dbReference type="ARBA" id="ARBA00022552"/>
    </source>
</evidence>
<dbReference type="PANTHER" id="PTHR13102">
    <property type="entry name" value="NUCLEOLAR PROTEIN 9"/>
    <property type="match status" value="1"/>
</dbReference>
<evidence type="ECO:0000256" key="5">
    <source>
        <dbReference type="ARBA" id="ARBA00022737"/>
    </source>
</evidence>
<accession>A0A438NI65</accession>
<evidence type="ECO:0000313" key="11">
    <source>
        <dbReference type="Proteomes" id="UP000288859"/>
    </source>
</evidence>
<dbReference type="EMBL" id="NAJM01000002">
    <property type="protein sequence ID" value="RVX75422.1"/>
    <property type="molecule type" value="Genomic_DNA"/>
</dbReference>
<proteinExistence type="predicted"/>
<protein>
    <recommendedName>
        <fullName evidence="2">Nucleolar protein 9</fullName>
    </recommendedName>
    <alternativeName>
        <fullName evidence="7 8">Pumilio domain-containing protein NOP9</fullName>
    </alternativeName>
</protein>
<keyword evidence="3" id="KW-0690">Ribosome biogenesis</keyword>
<dbReference type="InterPro" id="IPR016024">
    <property type="entry name" value="ARM-type_fold"/>
</dbReference>
<dbReference type="InterPro" id="IPR011989">
    <property type="entry name" value="ARM-like"/>
</dbReference>
<name>A0A438NI65_EXOME</name>
<feature type="region of interest" description="Disordered" evidence="9">
    <location>
        <begin position="651"/>
        <end position="713"/>
    </location>
</feature>
<comment type="caution">
    <text evidence="10">The sequence shown here is derived from an EMBL/GenBank/DDBJ whole genome shotgun (WGS) entry which is preliminary data.</text>
</comment>
<feature type="compositionally biased region" description="Polar residues" evidence="9">
    <location>
        <begin position="701"/>
        <end position="713"/>
    </location>
</feature>
<dbReference type="GO" id="GO:0030686">
    <property type="term" value="C:90S preribosome"/>
    <property type="evidence" value="ECO:0007669"/>
    <property type="project" value="TreeGrafter"/>
</dbReference>
<dbReference type="OrthoDB" id="392571at2759"/>
<dbReference type="Proteomes" id="UP000288859">
    <property type="component" value="Unassembled WGS sequence"/>
</dbReference>
<evidence type="ECO:0000313" key="10">
    <source>
        <dbReference type="EMBL" id="RVX75422.1"/>
    </source>
</evidence>
<dbReference type="GO" id="GO:0005730">
    <property type="term" value="C:nucleolus"/>
    <property type="evidence" value="ECO:0007669"/>
    <property type="project" value="UniProtKB-SubCell"/>
</dbReference>
<organism evidence="10 11">
    <name type="scientific">Exophiala mesophila</name>
    <name type="common">Black yeast-like fungus</name>
    <dbReference type="NCBI Taxonomy" id="212818"/>
    <lineage>
        <taxon>Eukaryota</taxon>
        <taxon>Fungi</taxon>
        <taxon>Dikarya</taxon>
        <taxon>Ascomycota</taxon>
        <taxon>Pezizomycotina</taxon>
        <taxon>Eurotiomycetes</taxon>
        <taxon>Chaetothyriomycetidae</taxon>
        <taxon>Chaetothyriales</taxon>
        <taxon>Herpotrichiellaceae</taxon>
        <taxon>Exophiala</taxon>
    </lineage>
</organism>
<dbReference type="VEuPathDB" id="FungiDB:PV10_00261"/>
<comment type="subcellular location">
    <subcellularLocation>
        <location evidence="1">Nucleus</location>
        <location evidence="1">Nucleolus</location>
    </subcellularLocation>
</comment>
<dbReference type="Gene3D" id="1.25.10.10">
    <property type="entry name" value="Leucine-rich Repeat Variant"/>
    <property type="match status" value="2"/>
</dbReference>
<dbReference type="SUPFAM" id="SSF48371">
    <property type="entry name" value="ARM repeat"/>
    <property type="match status" value="1"/>
</dbReference>
<evidence type="ECO:0000256" key="6">
    <source>
        <dbReference type="ARBA" id="ARBA00024893"/>
    </source>
</evidence>
<feature type="region of interest" description="Disordered" evidence="9">
    <location>
        <begin position="1"/>
        <end position="59"/>
    </location>
</feature>
<dbReference type="InterPro" id="IPR001313">
    <property type="entry name" value="Pumilio_RNA-bd_rpt"/>
</dbReference>
<sequence>MPQEKKKRGRREEKKTKRKAEDQPERPSKKSRSDDVYNSENAEAPLTVSGDAGDDYIGFDLQPAPGVHAPSFEPEFHGLLDPQEQEYYASVNSKMVADDFESDEDRALFIQAVYRETQGKELKVASSQSCSRYLEKIILRSTPSQLRRLFSKFLGNLTYLVRHRFGSHCCETLFLNAAKHMTKAEVKSGHDDDDKDDEDDEDEETGETSLSLEDLFLTAAEELKPNMGFLLTDRFASHTVRVLFLVLSGQPVDDESIKAVLASKKKEQLETISATNSTDSDQKRFVPKTFSQALSQLINSAVTSLDTTYLRALATHPTGNPVLQLLLQLELSAPKSKQAESSALYQKLFPDESLEEDTESAKFISGLLYDPTGSHLVETLVQKLPGKKFKPLYKNVLKPKLANMAKNDIASYVAIRVLERLGKDDLQEAKELLLPEMSTLVSRKRTGLIKTLAERCAVRKVGLADLTEIFTHGYGDEKEFILNVLEYKPSGEMAGTETKETTPQASTHGSLLAQSLLASPATAPLVQNSLLGLPTSTIIALAKVPASSRLVQSALVPSRDNMAFRRRFVPLFYGHIVELALDVTSSYVADGLYHATEGLHFMKETLARELASKETELRNSPFGKNVWRNWHMELFTRRPGEWRAVAKNAGHDEHVRAPGGPQAPSVSARQGQDTTAKKSAIQLARERHAQKQAQEAKKRTPATSANRVVPTNA</sequence>
<dbReference type="GO" id="GO:0000447">
    <property type="term" value="P:endonucleolytic cleavage in ITS1 to separate SSU-rRNA from 5.8S rRNA and LSU-rRNA from tricistronic rRNA transcript (SSU-rRNA, 5.8S rRNA, LSU-rRNA)"/>
    <property type="evidence" value="ECO:0007669"/>
    <property type="project" value="TreeGrafter"/>
</dbReference>
<dbReference type="GO" id="GO:0030688">
    <property type="term" value="C:preribosome, small subunit precursor"/>
    <property type="evidence" value="ECO:0007669"/>
    <property type="project" value="TreeGrafter"/>
</dbReference>
<evidence type="ECO:0000256" key="2">
    <source>
        <dbReference type="ARBA" id="ARBA00016427"/>
    </source>
</evidence>
<evidence type="ECO:0000256" key="8">
    <source>
        <dbReference type="ARBA" id="ARBA00031929"/>
    </source>
</evidence>
<feature type="compositionally biased region" description="Basic and acidic residues" evidence="9">
    <location>
        <begin position="684"/>
        <end position="698"/>
    </location>
</feature>
<dbReference type="Pfam" id="PF22493">
    <property type="entry name" value="PUF_NOP9"/>
    <property type="match status" value="1"/>
</dbReference>
<dbReference type="SMART" id="SM00025">
    <property type="entry name" value="Pumilio"/>
    <property type="match status" value="6"/>
</dbReference>
<keyword evidence="5" id="KW-0677">Repeat</keyword>
<evidence type="ECO:0000256" key="9">
    <source>
        <dbReference type="SAM" id="MobiDB-lite"/>
    </source>
</evidence>
<dbReference type="InterPro" id="IPR040000">
    <property type="entry name" value="NOP9"/>
</dbReference>
<feature type="compositionally biased region" description="Acidic residues" evidence="9">
    <location>
        <begin position="193"/>
        <end position="206"/>
    </location>
</feature>
<dbReference type="GO" id="GO:0000480">
    <property type="term" value="P:endonucleolytic cleavage in 5'-ETS of tricistronic rRNA transcript (SSU-rRNA, 5.8S rRNA, LSU-rRNA)"/>
    <property type="evidence" value="ECO:0007669"/>
    <property type="project" value="TreeGrafter"/>
</dbReference>
<reference evidence="10 11" key="1">
    <citation type="submission" date="2017-03" db="EMBL/GenBank/DDBJ databases">
        <title>Genomes of endolithic fungi from Antarctica.</title>
        <authorList>
            <person name="Coleine C."/>
            <person name="Masonjones S."/>
            <person name="Stajich J.E."/>
        </authorList>
    </citation>
    <scope>NUCLEOTIDE SEQUENCE [LARGE SCALE GENOMIC DNA]</scope>
    <source>
        <strain evidence="10 11">CCFEE 6314</strain>
    </source>
</reference>
<dbReference type="GO" id="GO:0000472">
    <property type="term" value="P:endonucleolytic cleavage to generate mature 5'-end of SSU-rRNA from (SSU-rRNA, 5.8S rRNA, LSU-rRNA)"/>
    <property type="evidence" value="ECO:0007669"/>
    <property type="project" value="TreeGrafter"/>
</dbReference>
<gene>
    <name evidence="10" type="ORF">B0A52_00775</name>
</gene>
<evidence type="ECO:0000256" key="3">
    <source>
        <dbReference type="ARBA" id="ARBA00022517"/>
    </source>
</evidence>
<feature type="compositionally biased region" description="Basic and acidic residues" evidence="9">
    <location>
        <begin position="10"/>
        <end position="35"/>
    </location>
</feature>
<comment type="function">
    <text evidence="6">RNA-binding nucleolar protein required for pre-rRNA processing. Involved in production of 18S rRNA and assembly of small ribosomal subunit.</text>
</comment>
<evidence type="ECO:0000256" key="7">
    <source>
        <dbReference type="ARBA" id="ARBA00030932"/>
    </source>
</evidence>
<keyword evidence="4" id="KW-0698">rRNA processing</keyword>
<dbReference type="GO" id="GO:0003723">
    <property type="term" value="F:RNA binding"/>
    <property type="evidence" value="ECO:0007669"/>
    <property type="project" value="InterPro"/>
</dbReference>
<dbReference type="PANTHER" id="PTHR13102:SF0">
    <property type="entry name" value="NUCLEOLAR PROTEIN 9"/>
    <property type="match status" value="1"/>
</dbReference>
<feature type="compositionally biased region" description="Polar residues" evidence="9">
    <location>
        <begin position="664"/>
        <end position="674"/>
    </location>
</feature>
<feature type="region of interest" description="Disordered" evidence="9">
    <location>
        <begin position="185"/>
        <end position="208"/>
    </location>
</feature>
<dbReference type="AlphaFoldDB" id="A0A438NI65"/>